<dbReference type="InterPro" id="IPR038765">
    <property type="entry name" value="Papain-like_cys_pep_sf"/>
</dbReference>
<evidence type="ECO:0000313" key="2">
    <source>
        <dbReference type="WBParaSite" id="PSU_v2.g14064.t1"/>
    </source>
</evidence>
<dbReference type="WBParaSite" id="PSU_v2.g14064.t1">
    <property type="protein sequence ID" value="PSU_v2.g14064.t1"/>
    <property type="gene ID" value="PSU_v2.g14064"/>
</dbReference>
<organism evidence="1 2">
    <name type="scientific">Panagrolaimus superbus</name>
    <dbReference type="NCBI Taxonomy" id="310955"/>
    <lineage>
        <taxon>Eukaryota</taxon>
        <taxon>Metazoa</taxon>
        <taxon>Ecdysozoa</taxon>
        <taxon>Nematoda</taxon>
        <taxon>Chromadorea</taxon>
        <taxon>Rhabditida</taxon>
        <taxon>Tylenchina</taxon>
        <taxon>Panagrolaimomorpha</taxon>
        <taxon>Panagrolaimoidea</taxon>
        <taxon>Panagrolaimidae</taxon>
        <taxon>Panagrolaimus</taxon>
    </lineage>
</organism>
<dbReference type="Proteomes" id="UP000887577">
    <property type="component" value="Unplaced"/>
</dbReference>
<accession>A0A914Y1J6</accession>
<keyword evidence="1" id="KW-1185">Reference proteome</keyword>
<proteinExistence type="predicted"/>
<name>A0A914Y1J6_9BILA</name>
<dbReference type="SUPFAM" id="SSF54001">
    <property type="entry name" value="Cysteine proteinases"/>
    <property type="match status" value="1"/>
</dbReference>
<evidence type="ECO:0000313" key="1">
    <source>
        <dbReference type="Proteomes" id="UP000887577"/>
    </source>
</evidence>
<dbReference type="AlphaFoldDB" id="A0A914Y1J6"/>
<dbReference type="Gene3D" id="3.40.395.10">
    <property type="entry name" value="Adenoviral Proteinase, Chain A"/>
    <property type="match status" value="1"/>
</dbReference>
<protein>
    <submittedName>
        <fullName evidence="2">Ubiquitin-like protease family profile domain-containing protein</fullName>
    </submittedName>
</protein>
<sequence>MTRQERQSPSQCSNLKFDLEIKDKITYYGTQRARNGNRPIRTGTVTGLNIGDSSVTVITDTDGKTEQVEVTRIIKEIGGSSSTIAPVADPIPAVDTRKIIGSTTTFVCKKRVGDLVEEEDAISCDNVEILTTLEETLDESVLRAHTVRYSRDKIDETSWYTDFHISTLLKYILIIKKKQHSTFFVTPQYHQAYLWNKNTGHEFDASAYIPTDKDKSSIKFLIIPIGINNQWTGFFVDIDAKSITYYNPTTNQEDDTLDYESKIDALQPFFEKYGLQFDDFKNNVVTFRPRSTMKQVDGYNCGRFW</sequence>
<reference evidence="2" key="1">
    <citation type="submission" date="2022-11" db="UniProtKB">
        <authorList>
            <consortium name="WormBaseParasite"/>
        </authorList>
    </citation>
    <scope>IDENTIFICATION</scope>
</reference>